<sequence length="173" mass="20044">MPSLLKYILVCPVLLISLPVSADQIKLYLDNTRTKHVMVEQQDCSVHKSEDGRITLGFKIGNFLFGIGPEISFGKKIGIDWDHTVQGLIARYQELCARFNTGSITKQEYEERLAKIETVEKEAYELYQEFLKKKARRKQDVFDELDRETQKTKSIKKSYDQINKKISSYSLSK</sequence>
<dbReference type="EMBL" id="UINC01068964">
    <property type="protein sequence ID" value="SVC01977.1"/>
    <property type="molecule type" value="Genomic_DNA"/>
</dbReference>
<proteinExistence type="predicted"/>
<accession>A0A382IS07</accession>
<organism evidence="1">
    <name type="scientific">marine metagenome</name>
    <dbReference type="NCBI Taxonomy" id="408172"/>
    <lineage>
        <taxon>unclassified sequences</taxon>
        <taxon>metagenomes</taxon>
        <taxon>ecological metagenomes</taxon>
    </lineage>
</organism>
<name>A0A382IS07_9ZZZZ</name>
<reference evidence="1" key="1">
    <citation type="submission" date="2018-05" db="EMBL/GenBank/DDBJ databases">
        <authorList>
            <person name="Lanie J.A."/>
            <person name="Ng W.-L."/>
            <person name="Kazmierczak K.M."/>
            <person name="Andrzejewski T.M."/>
            <person name="Davidsen T.M."/>
            <person name="Wayne K.J."/>
            <person name="Tettelin H."/>
            <person name="Glass J.I."/>
            <person name="Rusch D."/>
            <person name="Podicherti R."/>
            <person name="Tsui H.-C.T."/>
            <person name="Winkler M.E."/>
        </authorList>
    </citation>
    <scope>NUCLEOTIDE SEQUENCE</scope>
</reference>
<gene>
    <name evidence="1" type="ORF">METZ01_LOCUS254831</name>
</gene>
<dbReference type="AlphaFoldDB" id="A0A382IS07"/>
<evidence type="ECO:0000313" key="1">
    <source>
        <dbReference type="EMBL" id="SVC01977.1"/>
    </source>
</evidence>
<protein>
    <submittedName>
        <fullName evidence="1">Uncharacterized protein</fullName>
    </submittedName>
</protein>